<protein>
    <submittedName>
        <fullName evidence="2">Unannotated protein</fullName>
    </submittedName>
</protein>
<evidence type="ECO:0000256" key="1">
    <source>
        <dbReference type="SAM" id="MobiDB-lite"/>
    </source>
</evidence>
<sequence length="344" mass="37653">MTERNDRPSSDRPSSGRPSSARPSSGRPSSGRPSSRPGDRSSSGRPSSPGGRSDDRRPSSPRGGDSRSTDSRPSNRGERSDERRPGRGGRDDRAGATRNVSDGRGVSDPRGFRPAPMERDPSRVRPRIFEPDIPEHVTGEELEKSVRAELLSLSAENAKVVARHMVCVNLYMDIDPELAHKHATAAAYHAGRLAVVRETAGYAAYRAGHFEIALKELRAANRISGDVTSWPVMADCERGLGNPLKALKMAGSPEVARLAKAEEVEMRIVAAGARRDLGEFDAAVVTLQCRELQNDREPWSLRIRYAYADALEASGRIDEAREWFGKCALLDEDEETDAAERSQQ</sequence>
<dbReference type="SUPFAM" id="SSF48452">
    <property type="entry name" value="TPR-like"/>
    <property type="match status" value="1"/>
</dbReference>
<name>A0A6J6E981_9ZZZZ</name>
<feature type="region of interest" description="Disordered" evidence="1">
    <location>
        <begin position="1"/>
        <end position="128"/>
    </location>
</feature>
<dbReference type="AlphaFoldDB" id="A0A6J6E981"/>
<dbReference type="Gene3D" id="1.25.40.10">
    <property type="entry name" value="Tetratricopeptide repeat domain"/>
    <property type="match status" value="1"/>
</dbReference>
<feature type="compositionally biased region" description="Basic and acidic residues" evidence="1">
    <location>
        <begin position="1"/>
        <end position="10"/>
    </location>
</feature>
<proteinExistence type="predicted"/>
<feature type="compositionally biased region" description="Basic and acidic residues" evidence="1">
    <location>
        <begin position="52"/>
        <end position="95"/>
    </location>
</feature>
<dbReference type="EMBL" id="CAEZTL010000078">
    <property type="protein sequence ID" value="CAB4572667.1"/>
    <property type="molecule type" value="Genomic_DNA"/>
</dbReference>
<gene>
    <name evidence="2" type="ORF">UFOPK1683_00767</name>
</gene>
<feature type="compositionally biased region" description="Basic and acidic residues" evidence="1">
    <location>
        <begin position="105"/>
        <end position="128"/>
    </location>
</feature>
<evidence type="ECO:0000313" key="2">
    <source>
        <dbReference type="EMBL" id="CAB4572667.1"/>
    </source>
</evidence>
<accession>A0A6J6E981</accession>
<dbReference type="InterPro" id="IPR011990">
    <property type="entry name" value="TPR-like_helical_dom_sf"/>
</dbReference>
<reference evidence="2" key="1">
    <citation type="submission" date="2020-05" db="EMBL/GenBank/DDBJ databases">
        <authorList>
            <person name="Chiriac C."/>
            <person name="Salcher M."/>
            <person name="Ghai R."/>
            <person name="Kavagutti S V."/>
        </authorList>
    </citation>
    <scope>NUCLEOTIDE SEQUENCE</scope>
</reference>
<feature type="compositionally biased region" description="Low complexity" evidence="1">
    <location>
        <begin position="11"/>
        <end position="51"/>
    </location>
</feature>
<organism evidence="2">
    <name type="scientific">freshwater metagenome</name>
    <dbReference type="NCBI Taxonomy" id="449393"/>
    <lineage>
        <taxon>unclassified sequences</taxon>
        <taxon>metagenomes</taxon>
        <taxon>ecological metagenomes</taxon>
    </lineage>
</organism>